<dbReference type="EC" id="2.7.1.197" evidence="4"/>
<feature type="transmembrane region" description="Helical" evidence="17">
    <location>
        <begin position="242"/>
        <end position="267"/>
    </location>
</feature>
<feature type="coiled-coil region" evidence="16">
    <location>
        <begin position="652"/>
        <end position="705"/>
    </location>
</feature>
<comment type="subcellular location">
    <subcellularLocation>
        <location evidence="3">Cell membrane</location>
        <topology evidence="3">Multi-pass membrane protein</topology>
    </subcellularLocation>
</comment>
<proteinExistence type="predicted"/>
<evidence type="ECO:0000256" key="17">
    <source>
        <dbReference type="SAM" id="Phobius"/>
    </source>
</evidence>
<dbReference type="PANTHER" id="PTHR30181">
    <property type="entry name" value="MANNITOL PERMEASE IIC COMPONENT"/>
    <property type="match status" value="1"/>
</dbReference>
<evidence type="ECO:0000256" key="15">
    <source>
        <dbReference type="ARBA" id="ARBA00033349"/>
    </source>
</evidence>
<keyword evidence="10" id="KW-0808">Transferase</keyword>
<keyword evidence="14 17" id="KW-0472">Membrane</keyword>
<evidence type="ECO:0000256" key="12">
    <source>
        <dbReference type="ARBA" id="ARBA00022692"/>
    </source>
</evidence>
<comment type="function">
    <text evidence="2">The phosphoenolpyruvate-dependent sugar phosphotransferase system (sugar PTS), a major carbohydrate active transport system, catalyzes the phosphorylation of incoming sugar substrates concomitantly with their translocation across the cell membrane. The enzyme II CmtAB PTS system is involved in D-mannitol transport.</text>
</comment>
<dbReference type="InterPro" id="IPR013011">
    <property type="entry name" value="PTS_EIIB_2"/>
</dbReference>
<feature type="domain" description="PTS EIIB type-2" evidence="18">
    <location>
        <begin position="764"/>
        <end position="856"/>
    </location>
</feature>
<comment type="catalytic activity">
    <reaction evidence="1">
        <text>D-mannitol(out) + N(pros)-phospho-L-histidyl-[protein] = D-mannitol 1-phosphate(in) + L-histidyl-[protein]</text>
        <dbReference type="Rhea" id="RHEA:33363"/>
        <dbReference type="Rhea" id="RHEA-COMP:9745"/>
        <dbReference type="Rhea" id="RHEA-COMP:9746"/>
        <dbReference type="ChEBI" id="CHEBI:16899"/>
        <dbReference type="ChEBI" id="CHEBI:29979"/>
        <dbReference type="ChEBI" id="CHEBI:61381"/>
        <dbReference type="ChEBI" id="CHEBI:64837"/>
        <dbReference type="EC" id="2.7.1.197"/>
    </reaction>
</comment>
<dbReference type="InterPro" id="IPR029503">
    <property type="entry name" value="PTS_EIIB_mannitol"/>
</dbReference>
<dbReference type="CDD" id="cd05567">
    <property type="entry name" value="PTS_IIB_mannitol"/>
    <property type="match status" value="1"/>
</dbReference>
<feature type="transmembrane region" description="Helical" evidence="17">
    <location>
        <begin position="356"/>
        <end position="379"/>
    </location>
</feature>
<evidence type="ECO:0000313" key="20">
    <source>
        <dbReference type="EMBL" id="UYS84743.1"/>
    </source>
</evidence>
<evidence type="ECO:0000256" key="3">
    <source>
        <dbReference type="ARBA" id="ARBA00004651"/>
    </source>
</evidence>
<feature type="transmembrane region" description="Helical" evidence="17">
    <location>
        <begin position="124"/>
        <end position="143"/>
    </location>
</feature>
<keyword evidence="8" id="KW-0597">Phosphoprotein</keyword>
<feature type="transmembrane region" description="Helical" evidence="17">
    <location>
        <begin position="399"/>
        <end position="426"/>
    </location>
</feature>
<dbReference type="InterPro" id="IPR036095">
    <property type="entry name" value="PTS_EIIB-like_sf"/>
</dbReference>
<dbReference type="KEGG" id="miw:EER00_05415"/>
<keyword evidence="6" id="KW-0813">Transport</keyword>
<dbReference type="PROSITE" id="PS51099">
    <property type="entry name" value="PTS_EIIB_TYPE_2"/>
    <property type="match status" value="1"/>
</dbReference>
<keyword evidence="11" id="KW-0598">Phosphotransferase system</keyword>
<dbReference type="SUPFAM" id="SSF52794">
    <property type="entry name" value="PTS system IIB component-like"/>
    <property type="match status" value="1"/>
</dbReference>
<evidence type="ECO:0000256" key="10">
    <source>
        <dbReference type="ARBA" id="ARBA00022679"/>
    </source>
</evidence>
<feature type="transmembrane region" description="Helical" evidence="17">
    <location>
        <begin position="218"/>
        <end position="236"/>
    </location>
</feature>
<evidence type="ECO:0000259" key="18">
    <source>
        <dbReference type="PROSITE" id="PS51099"/>
    </source>
</evidence>
<evidence type="ECO:0000256" key="16">
    <source>
        <dbReference type="SAM" id="Coils"/>
    </source>
</evidence>
<evidence type="ECO:0000256" key="5">
    <source>
        <dbReference type="ARBA" id="ARBA00021825"/>
    </source>
</evidence>
<keyword evidence="9" id="KW-0762">Sugar transport</keyword>
<organism evidence="20">
    <name type="scientific">Malacoplasma iowae 695</name>
    <dbReference type="NCBI Taxonomy" id="1048830"/>
    <lineage>
        <taxon>Bacteria</taxon>
        <taxon>Bacillati</taxon>
        <taxon>Mycoplasmatota</taxon>
        <taxon>Mycoplasmoidales</taxon>
        <taxon>Mycoplasmoidaceae</taxon>
        <taxon>Malacoplasma</taxon>
    </lineage>
</organism>
<evidence type="ECO:0000256" key="7">
    <source>
        <dbReference type="ARBA" id="ARBA00022475"/>
    </source>
</evidence>
<accession>A0A9J7BZL7</accession>
<dbReference type="InterPro" id="IPR003501">
    <property type="entry name" value="PTS_EIIB_2/3"/>
</dbReference>
<dbReference type="GO" id="GO:0090563">
    <property type="term" value="F:protein-phosphocysteine-sugar phosphotransferase activity"/>
    <property type="evidence" value="ECO:0007669"/>
    <property type="project" value="TreeGrafter"/>
</dbReference>
<sequence>MKSIFKPTQYELTYKTPLTGKLKQLGNKTDSSKKFLAKVRKFGSFMAGMVIPAIGVLIAWGLFTAIILGVKTGIAYQHNIAIDKWTSSDSSKYLFNMDKVIDLGIQFTIPLIIAFLGGRQIYDWRGALVGFASVIGVIAYSQISLQSNISNINELTHKWTFNAIMVQITGDVKLINTGASPMILGALISGPLFAWLFKNFEKLYKNHIKQGFEMLVNNFSLGIFGCAAIIVCFWGIGPLMAVLQVVFFFIIQGINNAGLLFVLPIFVEFEKILFLNNAVNHGILGPLGYQAVTSVGYSPLFFLDPNPGQGLGLLLAYICFGTKEQKSQATAATPIHFVGGIHEVYYPFVLMKPINLLFMMAGGVFAGAIYQIFNFGGIFTPSPGSVIMNYLAVYSAKPLNYLALTIAIFGAAAIVFALTSLSLLWVNIRNGQRIVLNPLKIKLISNIYKSKEFDSIKDINITKKIKDVKYENVKDKNNFLWEIVTLKDGSQEFYPIKEKDKKIESVSYKIYDKDENKKEKYCEKFYYKESFDLSTVKNKRDKLTNKLNLKIDQFNKKHDEKIKEINLWKETIDSKLNPMDTFSKENLEKDFKLKVSNESFKYNKKLDLLKFKIVKNNFYDAKRIKVSLEESEIDSINYEQKQIEFLKRTIVFENNLEQKKIDKQKIKELKKEYLNNIKNLNESDNVKIKIEKDKLKKELNNKINALIKIDADGKLIKKQYFKNDVKLIDVDSKQENINDILNVKELKDQLSNNDELFNVVKKAKKIIFACEAGMGSSAMGAGMIKKMITSLGVKDIEVTNCAIKDLPNDVDIIVTQKTFKEFVNKNHPNSYVYGINQFLKKDEYKELIDTIKIVKVK</sequence>
<dbReference type="Proteomes" id="UP000464283">
    <property type="component" value="Chromosome"/>
</dbReference>
<dbReference type="PANTHER" id="PTHR30181:SF2">
    <property type="entry name" value="PTS SYSTEM MANNITOL-SPECIFIC EIICBA COMPONENT"/>
    <property type="match status" value="1"/>
</dbReference>
<keyword evidence="12 17" id="KW-0812">Transmembrane</keyword>
<evidence type="ECO:0000256" key="6">
    <source>
        <dbReference type="ARBA" id="ARBA00022448"/>
    </source>
</evidence>
<dbReference type="GO" id="GO:0016301">
    <property type="term" value="F:kinase activity"/>
    <property type="evidence" value="ECO:0007669"/>
    <property type="project" value="UniProtKB-KW"/>
</dbReference>
<dbReference type="GO" id="GO:0005886">
    <property type="term" value="C:plasma membrane"/>
    <property type="evidence" value="ECO:0007669"/>
    <property type="project" value="UniProtKB-SubCell"/>
</dbReference>
<dbReference type="AlphaFoldDB" id="A0A9J7BZL7"/>
<protein>
    <recommendedName>
        <fullName evidence="5">PTS system mannitol-specific EIICB component</fullName>
        <ecNumber evidence="4">2.7.1.197</ecNumber>
    </recommendedName>
    <alternativeName>
        <fullName evidence="15">EIICB-Mtl</fullName>
    </alternativeName>
</protein>
<keyword evidence="7" id="KW-1003">Cell membrane</keyword>
<evidence type="ECO:0000256" key="13">
    <source>
        <dbReference type="ARBA" id="ARBA00022989"/>
    </source>
</evidence>
<gene>
    <name evidence="20" type="ORF">EER00_05415</name>
</gene>
<keyword evidence="13 17" id="KW-1133">Transmembrane helix</keyword>
<dbReference type="GO" id="GO:0009401">
    <property type="term" value="P:phosphoenolpyruvate-dependent sugar phosphotransferase system"/>
    <property type="evidence" value="ECO:0007669"/>
    <property type="project" value="UniProtKB-KW"/>
</dbReference>
<evidence type="ECO:0000256" key="4">
    <source>
        <dbReference type="ARBA" id="ARBA00011909"/>
    </source>
</evidence>
<evidence type="ECO:0000256" key="11">
    <source>
        <dbReference type="ARBA" id="ARBA00022683"/>
    </source>
</evidence>
<dbReference type="InterPro" id="IPR013014">
    <property type="entry name" value="PTS_EIIC_2"/>
</dbReference>
<evidence type="ECO:0000256" key="1">
    <source>
        <dbReference type="ARBA" id="ARBA00001655"/>
    </source>
</evidence>
<reference evidence="20" key="1">
    <citation type="submission" date="2022-10" db="EMBL/GenBank/DDBJ databases">
        <title>The first complete genome sequence of Mycoplasma iowae strain 695.</title>
        <authorList>
            <person name="Ghanem M."/>
            <person name="El-Gazzar M."/>
        </authorList>
    </citation>
    <scope>NUCLEOTIDE SEQUENCE</scope>
    <source>
        <strain evidence="20">695</strain>
    </source>
</reference>
<dbReference type="Gene3D" id="3.40.50.2300">
    <property type="match status" value="1"/>
</dbReference>
<feature type="transmembrane region" description="Helical" evidence="17">
    <location>
        <begin position="42"/>
        <end position="68"/>
    </location>
</feature>
<name>A0A9J7BZL7_MALIO</name>
<dbReference type="PROSITE" id="PS51104">
    <property type="entry name" value="PTS_EIIC_TYPE_2"/>
    <property type="match status" value="1"/>
</dbReference>
<dbReference type="EMBL" id="CP033512">
    <property type="protein sequence ID" value="UYS84743.1"/>
    <property type="molecule type" value="Genomic_DNA"/>
</dbReference>
<dbReference type="InterPro" id="IPR003352">
    <property type="entry name" value="PTS_EIIC"/>
</dbReference>
<evidence type="ECO:0000256" key="2">
    <source>
        <dbReference type="ARBA" id="ARBA00002434"/>
    </source>
</evidence>
<evidence type="ECO:0000256" key="14">
    <source>
        <dbReference type="ARBA" id="ARBA00023136"/>
    </source>
</evidence>
<evidence type="ECO:0000256" key="8">
    <source>
        <dbReference type="ARBA" id="ARBA00022553"/>
    </source>
</evidence>
<dbReference type="InterPro" id="IPR050893">
    <property type="entry name" value="Sugar_PTS"/>
</dbReference>
<dbReference type="GeneID" id="96867258"/>
<dbReference type="RefSeq" id="WP_229502529.1">
    <property type="nucleotide sequence ID" value="NZ_AGFP01000005.1"/>
</dbReference>
<feature type="domain" description="PTS EIIC type-2" evidence="19">
    <location>
        <begin position="42"/>
        <end position="425"/>
    </location>
</feature>
<evidence type="ECO:0000259" key="19">
    <source>
        <dbReference type="PROSITE" id="PS51104"/>
    </source>
</evidence>
<feature type="transmembrane region" description="Helical" evidence="17">
    <location>
        <begin position="179"/>
        <end position="197"/>
    </location>
</feature>
<keyword evidence="16" id="KW-0175">Coiled coil</keyword>
<evidence type="ECO:0000256" key="9">
    <source>
        <dbReference type="ARBA" id="ARBA00022597"/>
    </source>
</evidence>
<dbReference type="Pfam" id="PF02378">
    <property type="entry name" value="PTS_EIIC"/>
    <property type="match status" value="1"/>
</dbReference>
<dbReference type="Pfam" id="PF02302">
    <property type="entry name" value="PTS_IIB"/>
    <property type="match status" value="1"/>
</dbReference>
<dbReference type="GO" id="GO:0022872">
    <property type="term" value="F:protein-N(PI)-phosphohistidine-mannitol phosphotransferase system transmembrane transporter activity"/>
    <property type="evidence" value="ECO:0007669"/>
    <property type="project" value="InterPro"/>
</dbReference>
<feature type="transmembrane region" description="Helical" evidence="17">
    <location>
        <begin position="100"/>
        <end position="117"/>
    </location>
</feature>